<dbReference type="Gene3D" id="3.40.50.150">
    <property type="entry name" value="Vaccinia Virus protein VP39"/>
    <property type="match status" value="1"/>
</dbReference>
<dbReference type="GO" id="GO:0032259">
    <property type="term" value="P:methylation"/>
    <property type="evidence" value="ECO:0007669"/>
    <property type="project" value="UniProtKB-KW"/>
</dbReference>
<name>A0ABS7UBV2_9ACTN</name>
<comment type="caution">
    <text evidence="4">The sequence shown here is derived from an EMBL/GenBank/DDBJ whole genome shotgun (WGS) entry which is preliminary data.</text>
</comment>
<dbReference type="RefSeq" id="WP_224122724.1">
    <property type="nucleotide sequence ID" value="NZ_JAIQZJ010000004.1"/>
</dbReference>
<feature type="domain" description="Methyltransferase" evidence="3">
    <location>
        <begin position="62"/>
        <end position="155"/>
    </location>
</feature>
<sequence length="224" mass="24665">MSHDHDHDHGHGGLEHQQEITRDHFEQPSWDERYGGEGRTWSGRPNAVLVAEVAELPPGRAVDLGCGEGGDAIWLAEQGWQVTAIDFSEAGLRKAAAHAQERGVADRIEFRQADLRTWTPDGEQWDLVTSCFLHLLDDGMLRATGQMADAVAPGGTLLVAGHHPDDAHTGLRWSMPGVLFTADELAPAVDPERFTVRAETRPRDETRDEQTHHVADALLVAVRK</sequence>
<evidence type="ECO:0000256" key="1">
    <source>
        <dbReference type="ARBA" id="ARBA00022679"/>
    </source>
</evidence>
<feature type="region of interest" description="Disordered" evidence="2">
    <location>
        <begin position="1"/>
        <end position="20"/>
    </location>
</feature>
<gene>
    <name evidence="4" type="ORF">K8U61_09275</name>
</gene>
<dbReference type="Proteomes" id="UP000780875">
    <property type="component" value="Unassembled WGS sequence"/>
</dbReference>
<dbReference type="EMBL" id="JAIQZJ010000004">
    <property type="protein sequence ID" value="MBZ5738352.1"/>
    <property type="molecule type" value="Genomic_DNA"/>
</dbReference>
<keyword evidence="5" id="KW-1185">Reference proteome</keyword>
<evidence type="ECO:0000259" key="3">
    <source>
        <dbReference type="Pfam" id="PF13649"/>
    </source>
</evidence>
<dbReference type="InterPro" id="IPR041698">
    <property type="entry name" value="Methyltransf_25"/>
</dbReference>
<keyword evidence="1" id="KW-0808">Transferase</keyword>
<evidence type="ECO:0000256" key="2">
    <source>
        <dbReference type="SAM" id="MobiDB-lite"/>
    </source>
</evidence>
<evidence type="ECO:0000313" key="5">
    <source>
        <dbReference type="Proteomes" id="UP000780875"/>
    </source>
</evidence>
<evidence type="ECO:0000313" key="4">
    <source>
        <dbReference type="EMBL" id="MBZ5738352.1"/>
    </source>
</evidence>
<protein>
    <submittedName>
        <fullName evidence="4">Class I SAM-dependent methyltransferase</fullName>
    </submittedName>
</protein>
<proteinExistence type="predicted"/>
<dbReference type="PANTHER" id="PTHR43861">
    <property type="entry name" value="TRANS-ACONITATE 2-METHYLTRANSFERASE-RELATED"/>
    <property type="match status" value="1"/>
</dbReference>
<dbReference type="InterPro" id="IPR029063">
    <property type="entry name" value="SAM-dependent_MTases_sf"/>
</dbReference>
<dbReference type="Pfam" id="PF13649">
    <property type="entry name" value="Methyltransf_25"/>
    <property type="match status" value="1"/>
</dbReference>
<organism evidence="4 5">
    <name type="scientific">Nocardioides mangrovi</name>
    <dbReference type="NCBI Taxonomy" id="2874580"/>
    <lineage>
        <taxon>Bacteria</taxon>
        <taxon>Bacillati</taxon>
        <taxon>Actinomycetota</taxon>
        <taxon>Actinomycetes</taxon>
        <taxon>Propionibacteriales</taxon>
        <taxon>Nocardioidaceae</taxon>
        <taxon>Nocardioides</taxon>
    </lineage>
</organism>
<dbReference type="CDD" id="cd02440">
    <property type="entry name" value="AdoMet_MTases"/>
    <property type="match status" value="1"/>
</dbReference>
<dbReference type="GO" id="GO:0008168">
    <property type="term" value="F:methyltransferase activity"/>
    <property type="evidence" value="ECO:0007669"/>
    <property type="project" value="UniProtKB-KW"/>
</dbReference>
<reference evidence="4 5" key="1">
    <citation type="submission" date="2021-09" db="EMBL/GenBank/DDBJ databases">
        <title>Whole genome sequence of Nocardioides sp. GBK3QG-3.</title>
        <authorList>
            <person name="Tuo L."/>
        </authorList>
    </citation>
    <scope>NUCLEOTIDE SEQUENCE [LARGE SCALE GENOMIC DNA]</scope>
    <source>
        <strain evidence="4 5">GBK3QG-3</strain>
    </source>
</reference>
<keyword evidence="4" id="KW-0489">Methyltransferase</keyword>
<dbReference type="SUPFAM" id="SSF53335">
    <property type="entry name" value="S-adenosyl-L-methionine-dependent methyltransferases"/>
    <property type="match status" value="1"/>
</dbReference>
<dbReference type="PANTHER" id="PTHR43861:SF3">
    <property type="entry name" value="PUTATIVE (AFU_ORTHOLOGUE AFUA_2G14390)-RELATED"/>
    <property type="match status" value="1"/>
</dbReference>
<accession>A0ABS7UBV2</accession>